<dbReference type="GO" id="GO:0008270">
    <property type="term" value="F:zinc ion binding"/>
    <property type="evidence" value="ECO:0007669"/>
    <property type="project" value="UniProtKB-KW"/>
</dbReference>
<feature type="compositionally biased region" description="Low complexity" evidence="6">
    <location>
        <begin position="40"/>
        <end position="51"/>
    </location>
</feature>
<dbReference type="PROSITE" id="PS50016">
    <property type="entry name" value="ZF_PHD_2"/>
    <property type="match status" value="1"/>
</dbReference>
<organism evidence="8 9">
    <name type="scientific">Lentinula guzmanii</name>
    <dbReference type="NCBI Taxonomy" id="2804957"/>
    <lineage>
        <taxon>Eukaryota</taxon>
        <taxon>Fungi</taxon>
        <taxon>Dikarya</taxon>
        <taxon>Basidiomycota</taxon>
        <taxon>Agaricomycotina</taxon>
        <taxon>Agaricomycetes</taxon>
        <taxon>Agaricomycetidae</taxon>
        <taxon>Agaricales</taxon>
        <taxon>Marasmiineae</taxon>
        <taxon>Omphalotaceae</taxon>
        <taxon>Lentinula</taxon>
    </lineage>
</organism>
<feature type="compositionally biased region" description="Basic and acidic residues" evidence="6">
    <location>
        <begin position="1262"/>
        <end position="1278"/>
    </location>
</feature>
<evidence type="ECO:0000256" key="6">
    <source>
        <dbReference type="SAM" id="MobiDB-lite"/>
    </source>
</evidence>
<feature type="compositionally biased region" description="Polar residues" evidence="6">
    <location>
        <begin position="1622"/>
        <end position="1631"/>
    </location>
</feature>
<feature type="compositionally biased region" description="Basic residues" evidence="6">
    <location>
        <begin position="973"/>
        <end position="989"/>
    </location>
</feature>
<feature type="compositionally biased region" description="Polar residues" evidence="6">
    <location>
        <begin position="1686"/>
        <end position="1715"/>
    </location>
</feature>
<dbReference type="InterPro" id="IPR019786">
    <property type="entry name" value="Zinc_finger_PHD-type_CS"/>
</dbReference>
<feature type="compositionally biased region" description="Low complexity" evidence="6">
    <location>
        <begin position="1229"/>
        <end position="1240"/>
    </location>
</feature>
<feature type="region of interest" description="Disordered" evidence="6">
    <location>
        <begin position="222"/>
        <end position="303"/>
    </location>
</feature>
<feature type="region of interest" description="Disordered" evidence="6">
    <location>
        <begin position="807"/>
        <end position="838"/>
    </location>
</feature>
<dbReference type="SMART" id="SM00249">
    <property type="entry name" value="PHD"/>
    <property type="match status" value="1"/>
</dbReference>
<feature type="region of interest" description="Disordered" evidence="6">
    <location>
        <begin position="1879"/>
        <end position="2115"/>
    </location>
</feature>
<feature type="compositionally biased region" description="Polar residues" evidence="6">
    <location>
        <begin position="277"/>
        <end position="289"/>
    </location>
</feature>
<feature type="region of interest" description="Disordered" evidence="6">
    <location>
        <begin position="110"/>
        <end position="142"/>
    </location>
</feature>
<evidence type="ECO:0000256" key="3">
    <source>
        <dbReference type="ARBA" id="ARBA00022833"/>
    </source>
</evidence>
<feature type="compositionally biased region" description="Low complexity" evidence="6">
    <location>
        <begin position="1531"/>
        <end position="1546"/>
    </location>
</feature>
<feature type="compositionally biased region" description="Polar residues" evidence="6">
    <location>
        <begin position="509"/>
        <end position="522"/>
    </location>
</feature>
<feature type="compositionally biased region" description="Low complexity" evidence="6">
    <location>
        <begin position="1723"/>
        <end position="1737"/>
    </location>
</feature>
<dbReference type="PROSITE" id="PS01359">
    <property type="entry name" value="ZF_PHD_1"/>
    <property type="match status" value="1"/>
</dbReference>
<feature type="compositionally biased region" description="Basic and acidic residues" evidence="6">
    <location>
        <begin position="1015"/>
        <end position="1029"/>
    </location>
</feature>
<keyword evidence="2 5" id="KW-0863">Zinc-finger</keyword>
<dbReference type="InterPro" id="IPR046341">
    <property type="entry name" value="SET_dom_sf"/>
</dbReference>
<dbReference type="GO" id="GO:0070210">
    <property type="term" value="C:Rpd3L-Expanded complex"/>
    <property type="evidence" value="ECO:0007669"/>
    <property type="project" value="TreeGrafter"/>
</dbReference>
<feature type="compositionally biased region" description="Polar residues" evidence="6">
    <location>
        <begin position="1646"/>
        <end position="1660"/>
    </location>
</feature>
<reference evidence="8" key="2">
    <citation type="journal article" date="2023" name="Proc. Natl. Acad. Sci. U.S.A.">
        <title>A global phylogenomic analysis of the shiitake genus Lentinula.</title>
        <authorList>
            <person name="Sierra-Patev S."/>
            <person name="Min B."/>
            <person name="Naranjo-Ortiz M."/>
            <person name="Looney B."/>
            <person name="Konkel Z."/>
            <person name="Slot J.C."/>
            <person name="Sakamoto Y."/>
            <person name="Steenwyk J.L."/>
            <person name="Rokas A."/>
            <person name="Carro J."/>
            <person name="Camarero S."/>
            <person name="Ferreira P."/>
            <person name="Molpeceres G."/>
            <person name="Ruiz-Duenas F.J."/>
            <person name="Serrano A."/>
            <person name="Henrissat B."/>
            <person name="Drula E."/>
            <person name="Hughes K.W."/>
            <person name="Mata J.L."/>
            <person name="Ishikawa N.K."/>
            <person name="Vargas-Isla R."/>
            <person name="Ushijima S."/>
            <person name="Smith C.A."/>
            <person name="Donoghue J."/>
            <person name="Ahrendt S."/>
            <person name="Andreopoulos W."/>
            <person name="He G."/>
            <person name="LaButti K."/>
            <person name="Lipzen A."/>
            <person name="Ng V."/>
            <person name="Riley R."/>
            <person name="Sandor L."/>
            <person name="Barry K."/>
            <person name="Martinez A.T."/>
            <person name="Xiao Y."/>
            <person name="Gibbons J.G."/>
            <person name="Terashima K."/>
            <person name="Grigoriev I.V."/>
            <person name="Hibbett D."/>
        </authorList>
    </citation>
    <scope>NUCLEOTIDE SEQUENCE</scope>
    <source>
        <strain evidence="8">ET3784</strain>
    </source>
</reference>
<name>A0AA38JIP1_9AGAR</name>
<dbReference type="InterPro" id="IPR011011">
    <property type="entry name" value="Znf_FYVE_PHD"/>
</dbReference>
<evidence type="ECO:0000256" key="4">
    <source>
        <dbReference type="ARBA" id="ARBA00022853"/>
    </source>
</evidence>
<feature type="compositionally biased region" description="Polar residues" evidence="6">
    <location>
        <begin position="1893"/>
        <end position="1908"/>
    </location>
</feature>
<dbReference type="GO" id="GO:0034967">
    <property type="term" value="C:Set3 complex"/>
    <property type="evidence" value="ECO:0007669"/>
    <property type="project" value="TreeGrafter"/>
</dbReference>
<feature type="compositionally biased region" description="Low complexity" evidence="6">
    <location>
        <begin position="1468"/>
        <end position="1479"/>
    </location>
</feature>
<dbReference type="SUPFAM" id="SSF82199">
    <property type="entry name" value="SET domain"/>
    <property type="match status" value="1"/>
</dbReference>
<feature type="compositionally biased region" description="Low complexity" evidence="6">
    <location>
        <begin position="1569"/>
        <end position="1580"/>
    </location>
</feature>
<feature type="region of interest" description="Disordered" evidence="6">
    <location>
        <begin position="1189"/>
        <end position="1298"/>
    </location>
</feature>
<dbReference type="EMBL" id="JANVFO010000017">
    <property type="protein sequence ID" value="KAJ3733579.1"/>
    <property type="molecule type" value="Genomic_DNA"/>
</dbReference>
<reference evidence="8" key="1">
    <citation type="submission" date="2022-08" db="EMBL/GenBank/DDBJ databases">
        <authorList>
            <consortium name="DOE Joint Genome Institute"/>
            <person name="Min B."/>
            <person name="Sierra-Patev S."/>
            <person name="Naranjo-Ortiz M."/>
            <person name="Looney B."/>
            <person name="Konkel Z."/>
            <person name="Slot J.C."/>
            <person name="Sakamoto Y."/>
            <person name="Steenwyk J.L."/>
            <person name="Rokas A."/>
            <person name="Carro J."/>
            <person name="Camarero S."/>
            <person name="Ferreira P."/>
            <person name="Molpeceres G."/>
            <person name="Ruiz-duenas F.J."/>
            <person name="Serrano A."/>
            <person name="Henrissat B."/>
            <person name="Drula E."/>
            <person name="Hughes K.W."/>
            <person name="Mata J.L."/>
            <person name="Ishikawa N.K."/>
            <person name="Vargas-Isla R."/>
            <person name="Ushijima S."/>
            <person name="Smith C.A."/>
            <person name="Ahrendt S."/>
            <person name="Andreopoulos W."/>
            <person name="He G."/>
            <person name="LaButti K."/>
            <person name="Lipzen A."/>
            <person name="Ng V."/>
            <person name="Riley R."/>
            <person name="Sandor L."/>
            <person name="Barry K."/>
            <person name="Martinez A.T."/>
            <person name="Xiao Y."/>
            <person name="Gibbons J.G."/>
            <person name="Terashima K."/>
            <person name="Hibbett D.S."/>
            <person name="Grigoriev I.V."/>
        </authorList>
    </citation>
    <scope>NUCLEOTIDE SEQUENCE</scope>
    <source>
        <strain evidence="8">ET3784</strain>
    </source>
</reference>
<feature type="compositionally biased region" description="Low complexity" evidence="6">
    <location>
        <begin position="113"/>
        <end position="126"/>
    </location>
</feature>
<dbReference type="Gene3D" id="3.30.40.10">
    <property type="entry name" value="Zinc/RING finger domain, C3HC4 (zinc finger)"/>
    <property type="match status" value="1"/>
</dbReference>
<dbReference type="InterPro" id="IPR019787">
    <property type="entry name" value="Znf_PHD-finger"/>
</dbReference>
<feature type="compositionally biased region" description="Polar residues" evidence="6">
    <location>
        <begin position="29"/>
        <end position="39"/>
    </location>
</feature>
<feature type="region of interest" description="Disordered" evidence="6">
    <location>
        <begin position="1134"/>
        <end position="1167"/>
    </location>
</feature>
<evidence type="ECO:0000256" key="2">
    <source>
        <dbReference type="ARBA" id="ARBA00022771"/>
    </source>
</evidence>
<feature type="compositionally biased region" description="Low complexity" evidence="6">
    <location>
        <begin position="1959"/>
        <end position="1989"/>
    </location>
</feature>
<feature type="compositionally biased region" description="Polar residues" evidence="6">
    <location>
        <begin position="2028"/>
        <end position="2040"/>
    </location>
</feature>
<dbReference type="GO" id="GO:0006325">
    <property type="term" value="P:chromatin organization"/>
    <property type="evidence" value="ECO:0007669"/>
    <property type="project" value="UniProtKB-KW"/>
</dbReference>
<feature type="compositionally biased region" description="Basic and acidic residues" evidence="6">
    <location>
        <begin position="1038"/>
        <end position="1057"/>
    </location>
</feature>
<feature type="compositionally biased region" description="Polar residues" evidence="6">
    <location>
        <begin position="241"/>
        <end position="267"/>
    </location>
</feature>
<protein>
    <submittedName>
        <fullName evidence="8">Le.MFB1</fullName>
    </submittedName>
</protein>
<feature type="region of interest" description="Disordered" evidence="6">
    <location>
        <begin position="483"/>
        <end position="522"/>
    </location>
</feature>
<dbReference type="Gene3D" id="2.170.270.10">
    <property type="entry name" value="SET domain"/>
    <property type="match status" value="1"/>
</dbReference>
<feature type="region of interest" description="Disordered" evidence="6">
    <location>
        <begin position="623"/>
        <end position="646"/>
    </location>
</feature>
<sequence>MNVDGENVRRSSTTTINVHRLSPSLTADFSSTTVLPTDESSGSGSSRNVSHGSHKRGGGGGGGKKNGTGASHLNGVVNGRKGGRSISPVASSSLASMSSTSASATIRNTSQLPIGSSTPIATSTIPTKRKYPSTMDGRSNTDEDSESIRCICGFSIDDGWSVGCDGCGRWVHGVCFGFEATDKENLPDHWWCWECDTSLLEKIDRDKARSLQIARLTAVGNTAGNGRRRTSPGVDRKVRKINTSTAAGPSSSMYSATLMNSPSNPSDHGSHKRKRTSVVSASPLTTTSAFPFPPHNANQSSSADDYIDIDESWSHSYIDISQDIVPQSEVRERLRRQAAEWRGVSAISPAQNSSSKPGWPYFDATPVRYPHPLRPSASPVSLRPLNSSLESVLPPSYAVHTTHPIPSQSYLAPYPSVITSSSTYLRDPLNAYATLGMPKPRVHLMGPPLELSLDARGKGGKARFVRSGCRPNAVLRPILCDGKRESGSISNPHPSRQHESMPNERDGSSSRSKGISPQGASESSHSLSFAIFALRDLKAEEEVVLGWEWDDANVVHLLPALLQDKGIFPSTQVAAYKLQMANILRALGATFTSCACGERAQGCVMKKMKEFIDEVDDWELEHKQQRDQGFAKHGSDSGRTRDADRNQEAQDMQGHMHVQMNVSRSTSESPQERFPPHYTPHSLSTSSESLPVPPTFNLIDSDVSKNSTTSLFASHSQAQSSLHVTQQERLEEEMEPDTAHSFTRPDHSRLNHRADMQSSRSIESKSASTVDLGPLIGFRRGFRTREKVPGSGGLSGVEMDENYVDRADNPVQDGRAKNNVRLGPREDTKANPAESSRPYADYDGSMMYGHREIFPAPGHVLTPHHYVYPHHGLPFQSSISPYGTLYGTPYPFPYAPSPPYIPPPPKSPLIDPRPNGATEALYWGEIPPTTARGDKGKGRALDSDAVIIDGDDDEQIDVEGNQDDVVEDDSARHPKRHQRKRSVYQRRKSPPTVHASDEVAEESEIPPKMKRRWIRKEPGSSVGDKESQRVSENMDIDQAGHNRPEQDPGRDTSDRRRFTASPVMPPANTTPNRRRLTASPVVPPVPTAFDAIPSNTSPLLSFANLSLLSPAVTINSTSSSFLYPFSDREALTQTSTNPETWAAPSLGSRSPQHQSISPRPRSQSSHPRRIVTDPLAALAAAAAAARPISPLPQRSYSESRRSWSPHPTHLDNRLEPSFTFSPSEHDLYPPSMSTTTPASPLRSRRVSTDGNGYSDSNRYRSRFHERGDLDPDKPRSRDPSQASEILENHDAVLGPGGIRVLSSPEHEWLPLRRESTSSSEVSLYGATDDHFTSSSRDRLYMARREIDDSSSHPESLKLKQELLDEVIEQSSVHFGPNIGMAVNDGDVVAEPPSRPRTYAPETDGMQVDSALTALAPFGHQSSRIPTPIHEHQKFNSFSPTDSYIAPLSPSTPPTKNLDEIPPWPASPSPSASSSNMNPPVLSNSPILAARPSQEPESIQENKPRASGLLSAASHAPIESEASPLMQSQLMPSPMSALSSVGSSPPSNTNVFKETRRNGEITLEGIRLKSSSPLSSPLSSPMEKLISLPPHSAPPEQSLDSGDEHAEMDSLKTPLSPLPVATVRTSHSSPDTRTGAVLPDVPDLEHSTSMSPLQSPGNISPATPREGESDGVGAMEVDSLTMHDTSHSGSTRTTSINADTLPPSTSVQAKINSEHNTGFDESHSTSTSTPTPQTFSTPLVAPPTPTISTPKVKKISLRDFAIRKRRQKEEEQREKEEKAKEEQGKVNEEEQKPADQVKETVVESGSEEVSDTSVVVGISAAKQESVPHQVSSSETDAPSAPVTFVELPAVDLDQIRRHQPKSDVDVIMKASETLNRLMNSSSLSSTLGGSSSTVLMSPSITNPVSSVPNTEVGHPSPSSLGPLRGALQPSAPETTTTPADEHKNLQCVPEDGEIEDGDNSPMISTSASPMPPSSSTKVPTSSLSSTSSAPKFHSPPPRPFKFHEASAALNEQRSRTPPTQPRSFAVRSPSVSFIPNASPPTRSLALGSAPAANGLSPKPTVTNTSLNSTTVPSASPTTNPALGRAPPSGPRAFRQLQQQQHSGGGGGYPGARASSAYIPRGVPYDVRDRDRFRDRAGGSDFVKERERDRDLHWNGAGARIRARDVGGWAR</sequence>
<keyword evidence="4" id="KW-0156">Chromatin regulator</keyword>
<gene>
    <name evidence="8" type="ORF">DFJ43DRAFT_1067843</name>
</gene>
<feature type="compositionally biased region" description="Low complexity" evidence="6">
    <location>
        <begin position="1148"/>
        <end position="1165"/>
    </location>
</feature>
<evidence type="ECO:0000313" key="8">
    <source>
        <dbReference type="EMBL" id="KAJ3733579.1"/>
    </source>
</evidence>
<feature type="region of interest" description="Disordered" evidence="6">
    <location>
        <begin position="661"/>
        <end position="690"/>
    </location>
</feature>
<feature type="region of interest" description="Disordered" evidence="6">
    <location>
        <begin position="1383"/>
        <end position="1402"/>
    </location>
</feature>
<dbReference type="CDD" id="cd15550">
    <property type="entry name" value="PHD_MLL5"/>
    <property type="match status" value="1"/>
</dbReference>
<accession>A0AA38JIP1</accession>
<dbReference type="InterPro" id="IPR001965">
    <property type="entry name" value="Znf_PHD"/>
</dbReference>
<dbReference type="InterPro" id="IPR013083">
    <property type="entry name" value="Znf_RING/FYVE/PHD"/>
</dbReference>
<feature type="domain" description="PHD-type" evidence="7">
    <location>
        <begin position="147"/>
        <end position="198"/>
    </location>
</feature>
<dbReference type="SMART" id="SM00317">
    <property type="entry name" value="SET"/>
    <property type="match status" value="1"/>
</dbReference>
<proteinExistence type="predicted"/>
<keyword evidence="1" id="KW-0479">Metal-binding</keyword>
<feature type="compositionally biased region" description="Low complexity" evidence="6">
    <location>
        <begin position="1879"/>
        <end position="1892"/>
    </location>
</feature>
<evidence type="ECO:0000259" key="7">
    <source>
        <dbReference type="PROSITE" id="PS50016"/>
    </source>
</evidence>
<dbReference type="PANTHER" id="PTHR46462">
    <property type="entry name" value="UPSET, ISOFORM A"/>
    <property type="match status" value="1"/>
</dbReference>
<evidence type="ECO:0000313" key="9">
    <source>
        <dbReference type="Proteomes" id="UP001176059"/>
    </source>
</evidence>
<feature type="region of interest" description="Disordered" evidence="6">
    <location>
        <begin position="945"/>
        <end position="1079"/>
    </location>
</feature>
<keyword evidence="3" id="KW-0862">Zinc</keyword>
<evidence type="ECO:0000256" key="5">
    <source>
        <dbReference type="PROSITE-ProRule" id="PRU00146"/>
    </source>
</evidence>
<evidence type="ECO:0000256" key="1">
    <source>
        <dbReference type="ARBA" id="ARBA00022723"/>
    </source>
</evidence>
<comment type="caution">
    <text evidence="8">The sequence shown here is derived from an EMBL/GenBank/DDBJ whole genome shotgun (WGS) entry which is preliminary data.</text>
</comment>
<dbReference type="PANTHER" id="PTHR46462:SF3">
    <property type="entry name" value="UPSET, ISOFORM A"/>
    <property type="match status" value="1"/>
</dbReference>
<dbReference type="SUPFAM" id="SSF57903">
    <property type="entry name" value="FYVE/PHD zinc finger"/>
    <property type="match status" value="1"/>
</dbReference>
<feature type="region of interest" description="Disordered" evidence="6">
    <location>
        <begin position="29"/>
        <end position="91"/>
    </location>
</feature>
<feature type="compositionally biased region" description="Basic and acidic residues" evidence="6">
    <location>
        <begin position="496"/>
        <end position="508"/>
    </location>
</feature>
<dbReference type="Pfam" id="PF00628">
    <property type="entry name" value="PHD"/>
    <property type="match status" value="1"/>
</dbReference>
<feature type="compositionally biased region" description="Basic and acidic residues" evidence="6">
    <location>
        <begin position="1755"/>
        <end position="1800"/>
    </location>
</feature>
<feature type="compositionally biased region" description="Low complexity" evidence="6">
    <location>
        <begin position="2058"/>
        <end position="2071"/>
    </location>
</feature>
<feature type="region of interest" description="Disordered" evidence="6">
    <location>
        <begin position="1431"/>
        <end position="1812"/>
    </location>
</feature>
<dbReference type="InterPro" id="IPR001214">
    <property type="entry name" value="SET_dom"/>
</dbReference>
<dbReference type="GO" id="GO:0006355">
    <property type="term" value="P:regulation of DNA-templated transcription"/>
    <property type="evidence" value="ECO:0007669"/>
    <property type="project" value="TreeGrafter"/>
</dbReference>
<feature type="compositionally biased region" description="Acidic residues" evidence="6">
    <location>
        <begin position="949"/>
        <end position="968"/>
    </location>
</feature>
<dbReference type="Proteomes" id="UP001176059">
    <property type="component" value="Unassembled WGS sequence"/>
</dbReference>
<keyword evidence="9" id="KW-1185">Reference proteome</keyword>